<dbReference type="EMBL" id="BAAALF010000141">
    <property type="protein sequence ID" value="GAA1260762.1"/>
    <property type="molecule type" value="Genomic_DNA"/>
</dbReference>
<name>A0ABN1WT52_9ACTN</name>
<dbReference type="Proteomes" id="UP001500037">
    <property type="component" value="Unassembled WGS sequence"/>
</dbReference>
<protein>
    <submittedName>
        <fullName evidence="1">Uncharacterized protein</fullName>
    </submittedName>
</protein>
<accession>A0ABN1WT52</accession>
<evidence type="ECO:0000313" key="2">
    <source>
        <dbReference type="Proteomes" id="UP001500037"/>
    </source>
</evidence>
<evidence type="ECO:0000313" key="1">
    <source>
        <dbReference type="EMBL" id="GAA1260762.1"/>
    </source>
</evidence>
<keyword evidence="2" id="KW-1185">Reference proteome</keyword>
<organism evidence="1 2">
    <name type="scientific">Kitasatospora nipponensis</name>
    <dbReference type="NCBI Taxonomy" id="258049"/>
    <lineage>
        <taxon>Bacteria</taxon>
        <taxon>Bacillati</taxon>
        <taxon>Actinomycetota</taxon>
        <taxon>Actinomycetes</taxon>
        <taxon>Kitasatosporales</taxon>
        <taxon>Streptomycetaceae</taxon>
        <taxon>Kitasatospora</taxon>
    </lineage>
</organism>
<proteinExistence type="predicted"/>
<comment type="caution">
    <text evidence="1">The sequence shown here is derived from an EMBL/GenBank/DDBJ whole genome shotgun (WGS) entry which is preliminary data.</text>
</comment>
<dbReference type="RefSeq" id="WP_344445035.1">
    <property type="nucleotide sequence ID" value="NZ_BAAALF010000141.1"/>
</dbReference>
<reference evidence="1 2" key="1">
    <citation type="journal article" date="2019" name="Int. J. Syst. Evol. Microbiol.">
        <title>The Global Catalogue of Microorganisms (GCM) 10K type strain sequencing project: providing services to taxonomists for standard genome sequencing and annotation.</title>
        <authorList>
            <consortium name="The Broad Institute Genomics Platform"/>
            <consortium name="The Broad Institute Genome Sequencing Center for Infectious Disease"/>
            <person name="Wu L."/>
            <person name="Ma J."/>
        </authorList>
    </citation>
    <scope>NUCLEOTIDE SEQUENCE [LARGE SCALE GENOMIC DNA]</scope>
    <source>
        <strain evidence="1 2">JCM 13004</strain>
    </source>
</reference>
<gene>
    <name evidence="1" type="ORF">GCM10009665_58320</name>
</gene>
<sequence>MELDAFMALAGPAITSAAAAYGGAVLTRAEEAAADATVGLGQRVINSVWRRRDTQQRAELEACLDDATGPDHEDAMGALRHQIRRALRSDPELLAELAALLPAGEPRGATRVEASGTGSVAVGGSIHGSVTTNVTTTPAPPIAAPAGAE</sequence>